<dbReference type="EMBL" id="QQBB01000001">
    <property type="protein sequence ID" value="RDI62358.1"/>
    <property type="molecule type" value="Genomic_DNA"/>
</dbReference>
<organism evidence="2 3">
    <name type="scientific">Microvirga subterranea</name>
    <dbReference type="NCBI Taxonomy" id="186651"/>
    <lineage>
        <taxon>Bacteria</taxon>
        <taxon>Pseudomonadati</taxon>
        <taxon>Pseudomonadota</taxon>
        <taxon>Alphaproteobacteria</taxon>
        <taxon>Hyphomicrobiales</taxon>
        <taxon>Methylobacteriaceae</taxon>
        <taxon>Microvirga</taxon>
    </lineage>
</organism>
<dbReference type="AlphaFoldDB" id="A0A370HV35"/>
<proteinExistence type="predicted"/>
<comment type="caution">
    <text evidence="2">The sequence shown here is derived from an EMBL/GenBank/DDBJ whole genome shotgun (WGS) entry which is preliminary data.</text>
</comment>
<feature type="region of interest" description="Disordered" evidence="1">
    <location>
        <begin position="1"/>
        <end position="32"/>
    </location>
</feature>
<evidence type="ECO:0000256" key="1">
    <source>
        <dbReference type="SAM" id="MobiDB-lite"/>
    </source>
</evidence>
<keyword evidence="3" id="KW-1185">Reference proteome</keyword>
<sequence>MTILDPKTGQLVTIDLKPRPRPKPTGSRQAAE</sequence>
<accession>A0A370HV35</accession>
<dbReference type="Proteomes" id="UP000254925">
    <property type="component" value="Unassembled WGS sequence"/>
</dbReference>
<evidence type="ECO:0000313" key="2">
    <source>
        <dbReference type="EMBL" id="RDI62358.1"/>
    </source>
</evidence>
<evidence type="ECO:0000313" key="3">
    <source>
        <dbReference type="Proteomes" id="UP000254925"/>
    </source>
</evidence>
<name>A0A370HV35_9HYPH</name>
<reference evidence="2 3" key="1">
    <citation type="submission" date="2018-07" db="EMBL/GenBank/DDBJ databases">
        <title>Genomic Encyclopedia of Type Strains, Phase IV (KMG-IV): sequencing the most valuable type-strain genomes for metagenomic binning, comparative biology and taxonomic classification.</title>
        <authorList>
            <person name="Goeker M."/>
        </authorList>
    </citation>
    <scope>NUCLEOTIDE SEQUENCE [LARGE SCALE GENOMIC DNA]</scope>
    <source>
        <strain evidence="2 3">DSM 14364</strain>
    </source>
</reference>
<gene>
    <name evidence="2" type="ORF">DES45_101628</name>
</gene>
<protein>
    <submittedName>
        <fullName evidence="2">Uncharacterized protein</fullName>
    </submittedName>
</protein>